<protein>
    <recommendedName>
        <fullName evidence="5">F5/8 type C domain-containing protein</fullName>
    </recommendedName>
</protein>
<name>A0A1E3S0F4_9MYCO</name>
<accession>A0A1E3S0F4</accession>
<proteinExistence type="predicted"/>
<evidence type="ECO:0000256" key="1">
    <source>
        <dbReference type="SAM" id="MobiDB-lite"/>
    </source>
</evidence>
<feature type="compositionally biased region" description="Low complexity" evidence="1">
    <location>
        <begin position="303"/>
        <end position="318"/>
    </location>
</feature>
<dbReference type="AlphaFoldDB" id="A0A1E3S0F4"/>
<feature type="region of interest" description="Disordered" evidence="1">
    <location>
        <begin position="296"/>
        <end position="341"/>
    </location>
</feature>
<keyword evidence="2" id="KW-1133">Transmembrane helix</keyword>
<comment type="caution">
    <text evidence="3">The sequence shown here is derived from an EMBL/GenBank/DDBJ whole genome shotgun (WGS) entry which is preliminary data.</text>
</comment>
<feature type="region of interest" description="Disordered" evidence="1">
    <location>
        <begin position="139"/>
        <end position="174"/>
    </location>
</feature>
<feature type="compositionally biased region" description="Polar residues" evidence="1">
    <location>
        <begin position="1"/>
        <end position="14"/>
    </location>
</feature>
<feature type="region of interest" description="Disordered" evidence="1">
    <location>
        <begin position="1"/>
        <end position="106"/>
    </location>
</feature>
<evidence type="ECO:0000313" key="4">
    <source>
        <dbReference type="Proteomes" id="UP000094243"/>
    </source>
</evidence>
<sequence length="359" mass="37716">MTMTNEEWTLQLQTPGDADGLYPDAPSFEPPEGAQADYEVDDDAEVDDFYGDEELGEDLYAEDEQDGDDPFDDYADPMGEDEGFPRDLVAPVDGDEDRGEPERPRRFDGKIAMGFAAAGLVAVLVAIVGAVTVYGSDEPAARPTAASVTEPGDLPPSRPAPAKPAVADTSDRPLPYTADAAKSCAAGSTSAQTMAGADPHSAFVCVRGGADGQVIEIDLSKTYMITAISLTPGWVGKDASGVSQWGQYRVVTTVQYLFNDTDSTLVTQETKNVHGEAVQPIKRVLASKIKILIRQTSRPPAQPEAGAPPTTTAGGFTAPTPPLSLAPLPADSMGGHPESDPVDAAFAIKSLKVIGHEPL</sequence>
<keyword evidence="2" id="KW-0472">Membrane</keyword>
<gene>
    <name evidence="3" type="ORF">BHQ17_06240</name>
</gene>
<feature type="compositionally biased region" description="Acidic residues" evidence="1">
    <location>
        <begin position="38"/>
        <end position="82"/>
    </location>
</feature>
<keyword evidence="4" id="KW-1185">Reference proteome</keyword>
<dbReference type="RefSeq" id="WP_069404356.1">
    <property type="nucleotide sequence ID" value="NZ_MIGZ01000024.1"/>
</dbReference>
<keyword evidence="2" id="KW-0812">Transmembrane</keyword>
<dbReference type="Proteomes" id="UP000094243">
    <property type="component" value="Unassembled WGS sequence"/>
</dbReference>
<evidence type="ECO:0000313" key="3">
    <source>
        <dbReference type="EMBL" id="ODQ95152.1"/>
    </source>
</evidence>
<feature type="compositionally biased region" description="Pro residues" evidence="1">
    <location>
        <begin position="153"/>
        <end position="162"/>
    </location>
</feature>
<dbReference type="OrthoDB" id="4526353at2"/>
<feature type="transmembrane region" description="Helical" evidence="2">
    <location>
        <begin position="111"/>
        <end position="134"/>
    </location>
</feature>
<reference evidence="4" key="1">
    <citation type="submission" date="2016-09" db="EMBL/GenBank/DDBJ databases">
        <authorList>
            <person name="Greninger A.L."/>
            <person name="Jerome K.R."/>
            <person name="Mcnair B."/>
            <person name="Wallis C."/>
            <person name="Fang F."/>
        </authorList>
    </citation>
    <scope>NUCLEOTIDE SEQUENCE [LARGE SCALE GENOMIC DNA]</scope>
    <source>
        <strain evidence="4">M7</strain>
    </source>
</reference>
<organism evidence="3 4">
    <name type="scientific">Mycolicibacterium holsaticum</name>
    <dbReference type="NCBI Taxonomy" id="152142"/>
    <lineage>
        <taxon>Bacteria</taxon>
        <taxon>Bacillati</taxon>
        <taxon>Actinomycetota</taxon>
        <taxon>Actinomycetes</taxon>
        <taxon>Mycobacteriales</taxon>
        <taxon>Mycobacteriaceae</taxon>
        <taxon>Mycolicibacterium</taxon>
    </lineage>
</organism>
<evidence type="ECO:0008006" key="5">
    <source>
        <dbReference type="Google" id="ProtNLM"/>
    </source>
</evidence>
<dbReference type="EMBL" id="MIGZ01000024">
    <property type="protein sequence ID" value="ODQ95152.1"/>
    <property type="molecule type" value="Genomic_DNA"/>
</dbReference>
<evidence type="ECO:0000256" key="2">
    <source>
        <dbReference type="SAM" id="Phobius"/>
    </source>
</evidence>